<evidence type="ECO:0000313" key="1">
    <source>
        <dbReference type="EMBL" id="GLL09083.1"/>
    </source>
</evidence>
<comment type="caution">
    <text evidence="1">The sequence shown here is derived from an EMBL/GenBank/DDBJ whole genome shotgun (WGS) entry which is preliminary data.</text>
</comment>
<proteinExistence type="predicted"/>
<reference evidence="1" key="2">
    <citation type="submission" date="2023-01" db="EMBL/GenBank/DDBJ databases">
        <authorList>
            <person name="Sun Q."/>
            <person name="Evtushenko L."/>
        </authorList>
    </citation>
    <scope>NUCLEOTIDE SEQUENCE</scope>
    <source>
        <strain evidence="1">VKM Ac-1069</strain>
    </source>
</reference>
<reference evidence="1" key="1">
    <citation type="journal article" date="2014" name="Int. J. Syst. Evol. Microbiol.">
        <title>Complete genome sequence of Corynebacterium casei LMG S-19264T (=DSM 44701T), isolated from a smear-ripened cheese.</title>
        <authorList>
            <consortium name="US DOE Joint Genome Institute (JGI-PGF)"/>
            <person name="Walter F."/>
            <person name="Albersmeier A."/>
            <person name="Kalinowski J."/>
            <person name="Ruckert C."/>
        </authorList>
    </citation>
    <scope>NUCLEOTIDE SEQUENCE</scope>
    <source>
        <strain evidence="1">VKM Ac-1069</strain>
    </source>
</reference>
<organism evidence="1 2">
    <name type="scientific">Pseudonocardia halophobica</name>
    <dbReference type="NCBI Taxonomy" id="29401"/>
    <lineage>
        <taxon>Bacteria</taxon>
        <taxon>Bacillati</taxon>
        <taxon>Actinomycetota</taxon>
        <taxon>Actinomycetes</taxon>
        <taxon>Pseudonocardiales</taxon>
        <taxon>Pseudonocardiaceae</taxon>
        <taxon>Pseudonocardia</taxon>
    </lineage>
</organism>
<sequence>MWRAVLDVRAEGSGAALVSGGLPLRLARSHTRSGVARAVDGEWDGRPPCRTVPRAEADSGRLWVDSGRLAPSRHTRSDVPQVVDGAWDGVIGCVVGPGRA</sequence>
<accession>A0A9W6KWQ3</accession>
<gene>
    <name evidence="1" type="ORF">GCM10017577_02230</name>
</gene>
<protein>
    <submittedName>
        <fullName evidence="1">Uncharacterized protein</fullName>
    </submittedName>
</protein>
<dbReference type="Proteomes" id="UP001143463">
    <property type="component" value="Unassembled WGS sequence"/>
</dbReference>
<evidence type="ECO:0000313" key="2">
    <source>
        <dbReference type="Proteomes" id="UP001143463"/>
    </source>
</evidence>
<keyword evidence="2" id="KW-1185">Reference proteome</keyword>
<dbReference type="EMBL" id="BSFQ01000001">
    <property type="protein sequence ID" value="GLL09083.1"/>
    <property type="molecule type" value="Genomic_DNA"/>
</dbReference>
<dbReference type="AlphaFoldDB" id="A0A9W6KWQ3"/>
<name>A0A9W6KWQ3_9PSEU</name>